<dbReference type="Proteomes" id="UP000657075">
    <property type="component" value="Unassembled WGS sequence"/>
</dbReference>
<dbReference type="Pfam" id="PF04034">
    <property type="entry name" value="Ribo_biogen_C"/>
    <property type="match status" value="1"/>
</dbReference>
<evidence type="ECO:0000256" key="3">
    <source>
        <dbReference type="ARBA" id="ARBA00022517"/>
    </source>
</evidence>
<dbReference type="GO" id="GO:0005737">
    <property type="term" value="C:cytoplasm"/>
    <property type="evidence" value="ECO:0007669"/>
    <property type="project" value="UniProtKB-SubCell"/>
</dbReference>
<protein>
    <recommendedName>
        <fullName evidence="1 7">16S rRNA aminocarboxypropyltransferase</fullName>
        <ecNumber evidence="7">2.5.1.157</ecNumber>
    </recommendedName>
</protein>
<comment type="similarity">
    <text evidence="7">Belongs to the TDD superfamily. TSR3 family.</text>
</comment>
<dbReference type="Proteomes" id="UP001060771">
    <property type="component" value="Chromosome"/>
</dbReference>
<feature type="binding site" evidence="7">
    <location>
        <position position="20"/>
    </location>
    <ligand>
        <name>S-adenosyl-L-methionine</name>
        <dbReference type="ChEBI" id="CHEBI:59789"/>
    </ligand>
</feature>
<keyword evidence="6 7" id="KW-0949">S-adenosyl-L-methionine</keyword>
<feature type="binding site" evidence="7">
    <location>
        <position position="70"/>
    </location>
    <ligand>
        <name>S-adenosyl-L-methionine</name>
        <dbReference type="ChEBI" id="CHEBI:59789"/>
    </ligand>
</feature>
<dbReference type="AlphaFoldDB" id="A0A830E2U6"/>
<dbReference type="EC" id="2.5.1.157" evidence="7"/>
<dbReference type="GO" id="GO:0106388">
    <property type="term" value="F:rRNA small subunit aminocarboxypropyltransferase activity"/>
    <property type="evidence" value="ECO:0007669"/>
    <property type="project" value="UniProtKB-EC"/>
</dbReference>
<reference evidence="10" key="1">
    <citation type="journal article" date="2014" name="Int. J. Syst. Evol. Microbiol.">
        <title>Complete genome sequence of Corynebacterium casei LMG S-19264T (=DSM 44701T), isolated from a smear-ripened cheese.</title>
        <authorList>
            <consortium name="US DOE Joint Genome Institute (JGI-PGF)"/>
            <person name="Walter F."/>
            <person name="Albersmeier A."/>
            <person name="Kalinowski J."/>
            <person name="Ruckert C."/>
        </authorList>
    </citation>
    <scope>NUCLEOTIDE SEQUENCE</scope>
    <source>
        <strain evidence="10">JCM 11219</strain>
    </source>
</reference>
<comment type="catalytic activity">
    <reaction evidence="7">
        <text>an N(1)-methylpseudouridine in rRNA + S-adenosyl-L-methionine = N(1)-methyl-N(3)-[(3S)-3-amino-3-carboxypropyl]pseudouridine in rRNA + S-methyl-5'-thioadenosine + H(+)</text>
        <dbReference type="Rhea" id="RHEA:63296"/>
        <dbReference type="Rhea" id="RHEA-COMP:11634"/>
        <dbReference type="Rhea" id="RHEA-COMP:16310"/>
        <dbReference type="ChEBI" id="CHEBI:15378"/>
        <dbReference type="ChEBI" id="CHEBI:17509"/>
        <dbReference type="ChEBI" id="CHEBI:59789"/>
        <dbReference type="ChEBI" id="CHEBI:74890"/>
        <dbReference type="ChEBI" id="CHEBI:146234"/>
        <dbReference type="EC" id="2.5.1.157"/>
    </reaction>
</comment>
<feature type="binding site" evidence="7">
    <location>
        <position position="113"/>
    </location>
    <ligand>
        <name>S-adenosyl-L-methionine</name>
        <dbReference type="ChEBI" id="CHEBI:59789"/>
    </ligand>
</feature>
<keyword evidence="12" id="KW-1185">Reference proteome</keyword>
<dbReference type="GO" id="GO:0000455">
    <property type="term" value="P:enzyme-directed rRNA pseudouridine synthesis"/>
    <property type="evidence" value="ECO:0007669"/>
    <property type="project" value="UniProtKB-UniRule"/>
</dbReference>
<accession>A0A830E2U6</accession>
<gene>
    <name evidence="10" type="ORF">GCM10007112_11860</name>
    <name evidence="9" type="ORF">Vsou_24730</name>
</gene>
<comment type="function">
    <text evidence="7">Aminocarboxypropyltransferase that catalyzes the aminocarboxypropyl transfer on pseudouridine corresponding to position 914 in M.jannaschii 16S rRNA. It constitutes the last step in biosynthesis of the hypermodified N1-methyl-N3-(3-amino-3-carboxypropyl) pseudouridine (m1acp3-Psi).</text>
</comment>
<dbReference type="PANTHER" id="PTHR20426">
    <property type="entry name" value="RIBOSOME BIOGENESIS PROTEIN TSR3 HOMOLOG"/>
    <property type="match status" value="1"/>
</dbReference>
<dbReference type="PANTHER" id="PTHR20426:SF0">
    <property type="entry name" value="18S RRNA AMINOCARBOXYPROPYLTRANSFERASE"/>
    <property type="match status" value="1"/>
</dbReference>
<dbReference type="HAMAP" id="MF_01116">
    <property type="entry name" value="TSR3"/>
    <property type="match status" value="1"/>
</dbReference>
<dbReference type="RefSeq" id="WP_188603123.1">
    <property type="nucleotide sequence ID" value="NZ_AP026830.1"/>
</dbReference>
<feature type="domain" description="16S/18S rRNA aminocarboxypropyltransferase Tsr3 C-terminal" evidence="8">
    <location>
        <begin position="44"/>
        <end position="157"/>
    </location>
</feature>
<reference evidence="10" key="2">
    <citation type="submission" date="2020-09" db="EMBL/GenBank/DDBJ databases">
        <authorList>
            <person name="Sun Q."/>
            <person name="Ohkuma M."/>
        </authorList>
    </citation>
    <scope>NUCLEOTIDE SEQUENCE</scope>
    <source>
        <strain evidence="10">JCM 11219</strain>
    </source>
</reference>
<evidence type="ECO:0000256" key="5">
    <source>
        <dbReference type="ARBA" id="ARBA00022679"/>
    </source>
</evidence>
<dbReference type="GeneID" id="76208013"/>
<sequence>MQLPRIFIHRLPQDDPSKNTAVKMARFGFVQLVDSVRHLPRGSILLDPTAKSPLTLSDRDTVIRRGLSIIDCSWRRAVELHDKLPRVYFVRRRLPLLIAVNPPHYGKPYILSTIEAVAAALYILGFRKEAEAVLRLYKWGPNFLSVNARYLERYAVSDLTPERELLGIDDVEEGITRLIVALLNGR</sequence>
<organism evidence="10 11">
    <name type="scientific">Vulcanisaeta souniana JCM 11219</name>
    <dbReference type="NCBI Taxonomy" id="1293586"/>
    <lineage>
        <taxon>Archaea</taxon>
        <taxon>Thermoproteota</taxon>
        <taxon>Thermoprotei</taxon>
        <taxon>Thermoproteales</taxon>
        <taxon>Thermoproteaceae</taxon>
        <taxon>Vulcanisaeta</taxon>
    </lineage>
</organism>
<dbReference type="NCBIfam" id="NF002621">
    <property type="entry name" value="PRK02287.1"/>
    <property type="match status" value="1"/>
</dbReference>
<keyword evidence="5 7" id="KW-0808">Transferase</keyword>
<reference evidence="9" key="4">
    <citation type="journal article" date="2023" name="Microbiol. Resour. Announc.">
        <title>Complete Genome Sequence of Vulcanisaeta souniana Strain IC-059, a Hyperthermophilic Archaeon Isolated from Hot Spring Water in Japan.</title>
        <authorList>
            <person name="Kato S."/>
            <person name="Itoh T."/>
            <person name="Wu L."/>
            <person name="Ma J."/>
            <person name="Ohkuma M."/>
        </authorList>
    </citation>
    <scope>NUCLEOTIDE SEQUENCE</scope>
    <source>
        <strain evidence="9">JCM 11219</strain>
    </source>
</reference>
<dbReference type="GO" id="GO:1904047">
    <property type="term" value="F:S-adenosyl-L-methionine binding"/>
    <property type="evidence" value="ECO:0007669"/>
    <property type="project" value="UniProtKB-UniRule"/>
</dbReference>
<feature type="binding site" evidence="7">
    <location>
        <position position="94"/>
    </location>
    <ligand>
        <name>S-adenosyl-L-methionine</name>
        <dbReference type="ChEBI" id="CHEBI:59789"/>
    </ligand>
</feature>
<evidence type="ECO:0000256" key="7">
    <source>
        <dbReference type="HAMAP-Rule" id="MF_01116"/>
    </source>
</evidence>
<keyword evidence="3 7" id="KW-0690">Ribosome biogenesis</keyword>
<keyword evidence="2 7" id="KW-0963">Cytoplasm</keyword>
<evidence type="ECO:0000256" key="6">
    <source>
        <dbReference type="ARBA" id="ARBA00022691"/>
    </source>
</evidence>
<name>A0A830E2U6_9CREN</name>
<evidence type="ECO:0000256" key="2">
    <source>
        <dbReference type="ARBA" id="ARBA00022490"/>
    </source>
</evidence>
<evidence type="ECO:0000256" key="1">
    <source>
        <dbReference type="ARBA" id="ARBA00014114"/>
    </source>
</evidence>
<dbReference type="InterPro" id="IPR007177">
    <property type="entry name" value="Tsr3_C"/>
</dbReference>
<evidence type="ECO:0000313" key="9">
    <source>
        <dbReference type="EMBL" id="BDR93380.1"/>
    </source>
</evidence>
<feature type="binding site" evidence="7">
    <location>
        <position position="109"/>
    </location>
    <ligand>
        <name>S-adenosyl-L-methionine</name>
        <dbReference type="ChEBI" id="CHEBI:59789"/>
    </ligand>
</feature>
<proteinExistence type="inferred from homology"/>
<evidence type="ECO:0000313" key="10">
    <source>
        <dbReference type="EMBL" id="GGI76719.1"/>
    </source>
</evidence>
<dbReference type="OrthoDB" id="7441at2157"/>
<evidence type="ECO:0000259" key="8">
    <source>
        <dbReference type="Pfam" id="PF04034"/>
    </source>
</evidence>
<reference evidence="12" key="3">
    <citation type="submission" date="2022-09" db="EMBL/GenBank/DDBJ databases">
        <title>Complete genome sequence of Vulcanisaeta souniana.</title>
        <authorList>
            <person name="Kato S."/>
            <person name="Itoh T."/>
            <person name="Ohkuma M."/>
        </authorList>
    </citation>
    <scope>NUCLEOTIDE SEQUENCE [LARGE SCALE GENOMIC DNA]</scope>
    <source>
        <strain evidence="12">JCM 11219</strain>
    </source>
</reference>
<keyword evidence="4 7" id="KW-0698">rRNA processing</keyword>
<dbReference type="EMBL" id="AP026830">
    <property type="protein sequence ID" value="BDR93380.1"/>
    <property type="molecule type" value="Genomic_DNA"/>
</dbReference>
<evidence type="ECO:0000313" key="12">
    <source>
        <dbReference type="Proteomes" id="UP001060771"/>
    </source>
</evidence>
<dbReference type="EMBL" id="BMNM01000004">
    <property type="protein sequence ID" value="GGI76719.1"/>
    <property type="molecule type" value="Genomic_DNA"/>
</dbReference>
<dbReference type="InterPro" id="IPR022968">
    <property type="entry name" value="Tsr3-like"/>
</dbReference>
<comment type="subcellular location">
    <subcellularLocation>
        <location evidence="7">Cytoplasm</location>
    </subcellularLocation>
</comment>
<evidence type="ECO:0000256" key="4">
    <source>
        <dbReference type="ARBA" id="ARBA00022552"/>
    </source>
</evidence>
<evidence type="ECO:0000313" key="11">
    <source>
        <dbReference type="Proteomes" id="UP000657075"/>
    </source>
</evidence>